<dbReference type="Proteomes" id="UP000008556">
    <property type="component" value="Chromosome"/>
</dbReference>
<reference evidence="1 2" key="1">
    <citation type="submission" date="2007-11" db="EMBL/GenBank/DDBJ databases">
        <authorList>
            <consortium name="The Salmonella enterica serovar Paratyphi B Genome Sequencing Project"/>
            <person name="McClelland M."/>
            <person name="Sanderson E.K."/>
            <person name="Porwollik S."/>
            <person name="Spieth J."/>
            <person name="Clifton W.S."/>
            <person name="Fulton R."/>
            <person name="Cordes M."/>
            <person name="Wollam A."/>
            <person name="Shah N."/>
            <person name="Pepin K."/>
            <person name="Bhonagiri V."/>
            <person name="Nash W."/>
            <person name="Johnson M."/>
            <person name="Thiruvilangam P."/>
            <person name="Wilson R."/>
        </authorList>
    </citation>
    <scope>NUCLEOTIDE SEQUENCE [LARGE SCALE GENOMIC DNA]</scope>
    <source>
        <strain evidence="2">ATCC BAA-1250 / SPB7</strain>
    </source>
</reference>
<protein>
    <submittedName>
        <fullName evidence="1">Uncharacterized protein</fullName>
    </submittedName>
</protein>
<sequence>MRRNVFTQPSECYLTIVIRGECVSGMLAKKTPDINN</sequence>
<dbReference type="KEGG" id="spq:SPAB_03603"/>
<evidence type="ECO:0000313" key="2">
    <source>
        <dbReference type="Proteomes" id="UP000008556"/>
    </source>
</evidence>
<proteinExistence type="predicted"/>
<organism evidence="1 2">
    <name type="scientific">Salmonella paratyphi B (strain ATCC BAA-1250 / SPB7)</name>
    <dbReference type="NCBI Taxonomy" id="1016998"/>
    <lineage>
        <taxon>Bacteria</taxon>
        <taxon>Pseudomonadati</taxon>
        <taxon>Pseudomonadota</taxon>
        <taxon>Gammaproteobacteria</taxon>
        <taxon>Enterobacterales</taxon>
        <taxon>Enterobacteriaceae</taxon>
        <taxon>Salmonella</taxon>
    </lineage>
</organism>
<evidence type="ECO:0000313" key="1">
    <source>
        <dbReference type="EMBL" id="ABX68944.1"/>
    </source>
</evidence>
<dbReference type="EMBL" id="CP000886">
    <property type="protein sequence ID" value="ABX68944.1"/>
    <property type="molecule type" value="Genomic_DNA"/>
</dbReference>
<accession>A0A6C6Z650</accession>
<gene>
    <name evidence="1" type="ordered locus">SPAB_03603</name>
</gene>
<dbReference type="AlphaFoldDB" id="A0A6C6Z650"/>
<name>A0A6C6Z650_SALPB</name>